<feature type="region of interest" description="Disordered" evidence="1">
    <location>
        <begin position="53"/>
        <end position="81"/>
    </location>
</feature>
<feature type="compositionally biased region" description="Basic residues" evidence="1">
    <location>
        <begin position="154"/>
        <end position="176"/>
    </location>
</feature>
<evidence type="ECO:0000313" key="2">
    <source>
        <dbReference type="EMBL" id="CAH1780858.1"/>
    </source>
</evidence>
<gene>
    <name evidence="2" type="ORF">OFUS_LOCUS7496</name>
</gene>
<reference evidence="2" key="1">
    <citation type="submission" date="2022-03" db="EMBL/GenBank/DDBJ databases">
        <authorList>
            <person name="Martin C."/>
        </authorList>
    </citation>
    <scope>NUCLEOTIDE SEQUENCE</scope>
</reference>
<keyword evidence="3" id="KW-1185">Reference proteome</keyword>
<evidence type="ECO:0000256" key="1">
    <source>
        <dbReference type="SAM" id="MobiDB-lite"/>
    </source>
</evidence>
<feature type="compositionally biased region" description="Polar residues" evidence="1">
    <location>
        <begin position="66"/>
        <end position="75"/>
    </location>
</feature>
<feature type="compositionally biased region" description="Basic residues" evidence="1">
    <location>
        <begin position="126"/>
        <end position="145"/>
    </location>
</feature>
<evidence type="ECO:0000313" key="3">
    <source>
        <dbReference type="Proteomes" id="UP000749559"/>
    </source>
</evidence>
<sequence>MKMVRRTIGIRWICILVIVCLLIASYDCSPRRKGKRRRNRQRQQEATISIDDLQGLGKPDMLPNSVMRTGQNQGMGSRGHAGFGGLGVIPVNAPTVRQADNANAFPISARQTALRQRQRQNENRGGRRRKSRRQIRRQRARRRRLKEREERRISGRRRTKAERRRARGRGGMRNRIRSALANMQLS</sequence>
<name>A0A8J1UF52_OWEFU</name>
<comment type="caution">
    <text evidence="2">The sequence shown here is derived from an EMBL/GenBank/DDBJ whole genome shotgun (WGS) entry which is preliminary data.</text>
</comment>
<dbReference type="Proteomes" id="UP000749559">
    <property type="component" value="Unassembled WGS sequence"/>
</dbReference>
<dbReference type="AlphaFoldDB" id="A0A8J1UF52"/>
<organism evidence="2 3">
    <name type="scientific">Owenia fusiformis</name>
    <name type="common">Polychaete worm</name>
    <dbReference type="NCBI Taxonomy" id="6347"/>
    <lineage>
        <taxon>Eukaryota</taxon>
        <taxon>Metazoa</taxon>
        <taxon>Spiralia</taxon>
        <taxon>Lophotrochozoa</taxon>
        <taxon>Annelida</taxon>
        <taxon>Polychaeta</taxon>
        <taxon>Sedentaria</taxon>
        <taxon>Canalipalpata</taxon>
        <taxon>Sabellida</taxon>
        <taxon>Oweniida</taxon>
        <taxon>Oweniidae</taxon>
        <taxon>Owenia</taxon>
    </lineage>
</organism>
<proteinExistence type="predicted"/>
<feature type="region of interest" description="Disordered" evidence="1">
    <location>
        <begin position="111"/>
        <end position="186"/>
    </location>
</feature>
<accession>A0A8J1UF52</accession>
<dbReference type="EMBL" id="CAIIXF020000004">
    <property type="protein sequence ID" value="CAH1780858.1"/>
    <property type="molecule type" value="Genomic_DNA"/>
</dbReference>
<protein>
    <submittedName>
        <fullName evidence="2">Uncharacterized protein</fullName>
    </submittedName>
</protein>